<keyword evidence="1" id="KW-0732">Signal</keyword>
<gene>
    <name evidence="2" type="ORF">DAPPUDRAFT_319524</name>
</gene>
<dbReference type="InParanoid" id="E9GM08"/>
<protein>
    <submittedName>
        <fullName evidence="2">Uncharacterized protein</fullName>
    </submittedName>
</protein>
<keyword evidence="3" id="KW-1185">Reference proteome</keyword>
<proteinExistence type="predicted"/>
<evidence type="ECO:0000313" key="2">
    <source>
        <dbReference type="EMBL" id="EFX79472.1"/>
    </source>
</evidence>
<dbReference type="Proteomes" id="UP000000305">
    <property type="component" value="Unassembled WGS sequence"/>
</dbReference>
<dbReference type="EMBL" id="GL732552">
    <property type="protein sequence ID" value="EFX79472.1"/>
    <property type="molecule type" value="Genomic_DNA"/>
</dbReference>
<evidence type="ECO:0000313" key="3">
    <source>
        <dbReference type="Proteomes" id="UP000000305"/>
    </source>
</evidence>
<evidence type="ECO:0000256" key="1">
    <source>
        <dbReference type="SAM" id="SignalP"/>
    </source>
</evidence>
<sequence length="80" mass="8992">MSMKWITIVILSVTRCFSCCCKLINLYIKKASVLIQQLADADVHPDAVLFLYLTASGKDIDWRKDCLAKKMSAGLEHSMP</sequence>
<organism evidence="2 3">
    <name type="scientific">Daphnia pulex</name>
    <name type="common">Water flea</name>
    <dbReference type="NCBI Taxonomy" id="6669"/>
    <lineage>
        <taxon>Eukaryota</taxon>
        <taxon>Metazoa</taxon>
        <taxon>Ecdysozoa</taxon>
        <taxon>Arthropoda</taxon>
        <taxon>Crustacea</taxon>
        <taxon>Branchiopoda</taxon>
        <taxon>Diplostraca</taxon>
        <taxon>Cladocera</taxon>
        <taxon>Anomopoda</taxon>
        <taxon>Daphniidae</taxon>
        <taxon>Daphnia</taxon>
    </lineage>
</organism>
<name>E9GM08_DAPPU</name>
<dbReference type="HOGENOM" id="CLU_2592199_0_0_1"/>
<dbReference type="AlphaFoldDB" id="E9GM08"/>
<feature type="signal peptide" evidence="1">
    <location>
        <begin position="1"/>
        <end position="18"/>
    </location>
</feature>
<reference evidence="2 3" key="1">
    <citation type="journal article" date="2011" name="Science">
        <title>The ecoresponsive genome of Daphnia pulex.</title>
        <authorList>
            <person name="Colbourne J.K."/>
            <person name="Pfrender M.E."/>
            <person name="Gilbert D."/>
            <person name="Thomas W.K."/>
            <person name="Tucker A."/>
            <person name="Oakley T.H."/>
            <person name="Tokishita S."/>
            <person name="Aerts A."/>
            <person name="Arnold G.J."/>
            <person name="Basu M.K."/>
            <person name="Bauer D.J."/>
            <person name="Caceres C.E."/>
            <person name="Carmel L."/>
            <person name="Casola C."/>
            <person name="Choi J.H."/>
            <person name="Detter J.C."/>
            <person name="Dong Q."/>
            <person name="Dusheyko S."/>
            <person name="Eads B.D."/>
            <person name="Frohlich T."/>
            <person name="Geiler-Samerotte K.A."/>
            <person name="Gerlach D."/>
            <person name="Hatcher P."/>
            <person name="Jogdeo S."/>
            <person name="Krijgsveld J."/>
            <person name="Kriventseva E.V."/>
            <person name="Kultz D."/>
            <person name="Laforsch C."/>
            <person name="Lindquist E."/>
            <person name="Lopez J."/>
            <person name="Manak J.R."/>
            <person name="Muller J."/>
            <person name="Pangilinan J."/>
            <person name="Patwardhan R.P."/>
            <person name="Pitluck S."/>
            <person name="Pritham E.J."/>
            <person name="Rechtsteiner A."/>
            <person name="Rho M."/>
            <person name="Rogozin I.B."/>
            <person name="Sakarya O."/>
            <person name="Salamov A."/>
            <person name="Schaack S."/>
            <person name="Shapiro H."/>
            <person name="Shiga Y."/>
            <person name="Skalitzky C."/>
            <person name="Smith Z."/>
            <person name="Souvorov A."/>
            <person name="Sung W."/>
            <person name="Tang Z."/>
            <person name="Tsuchiya D."/>
            <person name="Tu H."/>
            <person name="Vos H."/>
            <person name="Wang M."/>
            <person name="Wolf Y.I."/>
            <person name="Yamagata H."/>
            <person name="Yamada T."/>
            <person name="Ye Y."/>
            <person name="Shaw J.R."/>
            <person name="Andrews J."/>
            <person name="Crease T.J."/>
            <person name="Tang H."/>
            <person name="Lucas S.M."/>
            <person name="Robertson H.M."/>
            <person name="Bork P."/>
            <person name="Koonin E.V."/>
            <person name="Zdobnov E.M."/>
            <person name="Grigoriev I.V."/>
            <person name="Lynch M."/>
            <person name="Boore J.L."/>
        </authorList>
    </citation>
    <scope>NUCLEOTIDE SEQUENCE [LARGE SCALE GENOMIC DNA]</scope>
</reference>
<feature type="chain" id="PRO_5003241345" evidence="1">
    <location>
        <begin position="19"/>
        <end position="80"/>
    </location>
</feature>
<dbReference type="KEGG" id="dpx:DAPPUDRAFT_319524"/>
<accession>E9GM08</accession>